<dbReference type="PATRIC" id="fig|270351.10.peg.944"/>
<evidence type="ECO:0000313" key="3">
    <source>
        <dbReference type="EMBL" id="BAQ44384.1"/>
    </source>
</evidence>
<dbReference type="SUPFAM" id="SSF53328">
    <property type="entry name" value="Formyltransferase"/>
    <property type="match status" value="1"/>
</dbReference>
<dbReference type="KEGG" id="maqu:Maq22A_c04910"/>
<organism evidence="3 4">
    <name type="scientific">Methylobacterium aquaticum</name>
    <dbReference type="NCBI Taxonomy" id="270351"/>
    <lineage>
        <taxon>Bacteria</taxon>
        <taxon>Pseudomonadati</taxon>
        <taxon>Pseudomonadota</taxon>
        <taxon>Alphaproteobacteria</taxon>
        <taxon>Hyphomicrobiales</taxon>
        <taxon>Methylobacteriaceae</taxon>
        <taxon>Methylobacterium</taxon>
    </lineage>
</organism>
<reference evidence="3 4" key="1">
    <citation type="journal article" date="2015" name="Genome Announc.">
        <title>Complete Genome Sequence of Methylobacterium aquaticum Strain 22A, Isolated from Racomitrium japonicum Moss.</title>
        <authorList>
            <person name="Tani A."/>
            <person name="Ogura Y."/>
            <person name="Hayashi T."/>
            <person name="Kimbara K."/>
        </authorList>
    </citation>
    <scope>NUCLEOTIDE SEQUENCE [LARGE SCALE GENOMIC DNA]</scope>
    <source>
        <strain evidence="3 4">MA-22A</strain>
    </source>
</reference>
<dbReference type="InterPro" id="IPR036477">
    <property type="entry name" value="Formyl_transf_N_sf"/>
</dbReference>
<evidence type="ECO:0000256" key="1">
    <source>
        <dbReference type="SAM" id="MobiDB-lite"/>
    </source>
</evidence>
<dbReference type="AlphaFoldDB" id="A0A0C6FH35"/>
<dbReference type="PANTHER" id="PTHR11138">
    <property type="entry name" value="METHIONYL-TRNA FORMYLTRANSFERASE"/>
    <property type="match status" value="1"/>
</dbReference>
<evidence type="ECO:0000259" key="2">
    <source>
        <dbReference type="Pfam" id="PF00551"/>
    </source>
</evidence>
<feature type="region of interest" description="Disordered" evidence="1">
    <location>
        <begin position="210"/>
        <end position="230"/>
    </location>
</feature>
<dbReference type="InterPro" id="IPR002376">
    <property type="entry name" value="Formyl_transf_N"/>
</dbReference>
<gene>
    <name evidence="3" type="primary">fmt</name>
    <name evidence="3" type="ORF">Maq22A_c04910</name>
</gene>
<dbReference type="Proteomes" id="UP000061432">
    <property type="component" value="Chromosome"/>
</dbReference>
<dbReference type="GO" id="GO:0005829">
    <property type="term" value="C:cytosol"/>
    <property type="evidence" value="ECO:0007669"/>
    <property type="project" value="TreeGrafter"/>
</dbReference>
<keyword evidence="3" id="KW-0808">Transferase</keyword>
<evidence type="ECO:0000313" key="4">
    <source>
        <dbReference type="Proteomes" id="UP000061432"/>
    </source>
</evidence>
<dbReference type="PANTHER" id="PTHR11138:SF5">
    <property type="entry name" value="METHIONYL-TRNA FORMYLTRANSFERASE, MITOCHONDRIAL"/>
    <property type="match status" value="1"/>
</dbReference>
<name>A0A0C6FH35_9HYPH</name>
<dbReference type="STRING" id="270351.Maq22A_c04910"/>
<dbReference type="EMBL" id="AP014704">
    <property type="protein sequence ID" value="BAQ44384.1"/>
    <property type="molecule type" value="Genomic_DNA"/>
</dbReference>
<dbReference type="RefSeq" id="WP_063920003.1">
    <property type="nucleotide sequence ID" value="NZ_AP014704.1"/>
</dbReference>
<dbReference type="Gene3D" id="3.40.50.12230">
    <property type="match status" value="1"/>
</dbReference>
<dbReference type="Pfam" id="PF00551">
    <property type="entry name" value="Formyl_trans_N"/>
    <property type="match status" value="1"/>
</dbReference>
<feature type="domain" description="Formyl transferase N-terminal" evidence="2">
    <location>
        <begin position="61"/>
        <end position="156"/>
    </location>
</feature>
<dbReference type="InterPro" id="IPR001555">
    <property type="entry name" value="GART_AS"/>
</dbReference>
<accession>A0A0C6FH35</accession>
<protein>
    <submittedName>
        <fullName evidence="3">Methionyl-tRNA formyltransferase</fullName>
    </submittedName>
</protein>
<reference evidence="4" key="2">
    <citation type="submission" date="2015-01" db="EMBL/GenBank/DDBJ databases">
        <title>Complete genome sequence of Methylobacterium aquaticum strain 22A.</title>
        <authorList>
            <person name="Tani A."/>
            <person name="Ogura Y."/>
            <person name="Hayashi T."/>
        </authorList>
    </citation>
    <scope>NUCLEOTIDE SEQUENCE [LARGE SCALE GENOMIC DNA]</scope>
    <source>
        <strain evidence="4">MA-22A</strain>
    </source>
</reference>
<sequence>MKVFISGQRMFGADVYRLVRRLGHEVVGVSAPALDSRGQRADRLRACAENDRVPWLEAGRLRAEVLPDGTDLIVGAHSHDFIGRKTRHRARLGAIGYHPSLLPRHRGRDAIRWTIAMRDPIAGGSVYWMSERVDGGDLAAQDFVHLHPGETVDSLWREKLAPLGLRLLEAVLCDLAQGIVRRQPQDEAAATWEPSFGREPVFRPDLELLGRGDPGLTVDRRAARAAPQAA</sequence>
<dbReference type="GO" id="GO:0004479">
    <property type="term" value="F:methionyl-tRNA formyltransferase activity"/>
    <property type="evidence" value="ECO:0007669"/>
    <property type="project" value="TreeGrafter"/>
</dbReference>
<dbReference type="PROSITE" id="PS00373">
    <property type="entry name" value="GART"/>
    <property type="match status" value="1"/>
</dbReference>
<proteinExistence type="predicted"/>